<evidence type="ECO:0000313" key="3">
    <source>
        <dbReference type="Proteomes" id="UP001580430"/>
    </source>
</evidence>
<evidence type="ECO:0000259" key="1">
    <source>
        <dbReference type="Pfam" id="PF13649"/>
    </source>
</evidence>
<comment type="caution">
    <text evidence="2">The sequence shown here is derived from an EMBL/GenBank/DDBJ whole genome shotgun (WGS) entry which is preliminary data.</text>
</comment>
<gene>
    <name evidence="2" type="ORF">ACE5LO_02355</name>
</gene>
<name>A0ABV5BVB4_9BACL</name>
<protein>
    <submittedName>
        <fullName evidence="2">Class I SAM-dependent methyltransferase</fullName>
    </submittedName>
</protein>
<proteinExistence type="predicted"/>
<evidence type="ECO:0000313" key="2">
    <source>
        <dbReference type="EMBL" id="MFB5759227.1"/>
    </source>
</evidence>
<organism evidence="2 3">
    <name type="scientific">Paenibacillus medicaginis</name>
    <dbReference type="NCBI Taxonomy" id="1470560"/>
    <lineage>
        <taxon>Bacteria</taxon>
        <taxon>Bacillati</taxon>
        <taxon>Bacillota</taxon>
        <taxon>Bacilli</taxon>
        <taxon>Bacillales</taxon>
        <taxon>Paenibacillaceae</taxon>
        <taxon>Paenibacillus</taxon>
    </lineage>
</organism>
<feature type="domain" description="Methyltransferase" evidence="1">
    <location>
        <begin position="146"/>
        <end position="244"/>
    </location>
</feature>
<dbReference type="Pfam" id="PF13649">
    <property type="entry name" value="Methyltransf_25"/>
    <property type="match status" value="1"/>
</dbReference>
<sequence>MNKVDKNHLLDDVEMKINQGHFSEAFHALYHGLDSIRRHSSKEDWKQFIAQYRQHAVNSFFLQEPLSRRAFEKPRGYAGDPVMMDFIYDFDKAAPPSYEERKTDISHLLNYEFNLISSGNDAVRERQRTFSSKIDQTAARVTNPYILSVACGHLREVQDSAAFKNKSIGKFVAIDQDQEALSVAAEIIKGFGETIPASVVDIIMNEVPLPQFDFIYSVGVFDYLPDGVAKKLTSELFNLLNPGGRLFIANWLPNTPTIAYMEAALDWWLIYRNKEQMQELIEDIPKENINNVDIFVEKYEVVIFMEIEKAGEVNPSKRKGDIKIETA</sequence>
<dbReference type="CDD" id="cd02440">
    <property type="entry name" value="AdoMet_MTases"/>
    <property type="match status" value="1"/>
</dbReference>
<dbReference type="InterPro" id="IPR041698">
    <property type="entry name" value="Methyltransf_25"/>
</dbReference>
<dbReference type="RefSeq" id="WP_375518469.1">
    <property type="nucleotide sequence ID" value="NZ_JBHIRY010000001.1"/>
</dbReference>
<dbReference type="EMBL" id="JBHIRY010000001">
    <property type="protein sequence ID" value="MFB5759227.1"/>
    <property type="molecule type" value="Genomic_DNA"/>
</dbReference>
<dbReference type="GO" id="GO:0008168">
    <property type="term" value="F:methyltransferase activity"/>
    <property type="evidence" value="ECO:0007669"/>
    <property type="project" value="UniProtKB-KW"/>
</dbReference>
<keyword evidence="2" id="KW-0808">Transferase</keyword>
<reference evidence="2 3" key="1">
    <citation type="submission" date="2024-09" db="EMBL/GenBank/DDBJ databases">
        <title>Paenibacillus zeirhizospherea sp. nov., isolated from surface of the maize (Zea mays) roots in a horticulture field, Hungary.</title>
        <authorList>
            <person name="Marton D."/>
            <person name="Farkas M."/>
            <person name="Bedics A."/>
            <person name="Toth E."/>
            <person name="Tancsics A."/>
            <person name="Boka K."/>
            <person name="Marati G."/>
            <person name="Kriszt B."/>
            <person name="Cserhati M."/>
        </authorList>
    </citation>
    <scope>NUCLEOTIDE SEQUENCE [LARGE SCALE GENOMIC DNA]</scope>
    <source>
        <strain evidence="2 3">JCM 18446</strain>
    </source>
</reference>
<dbReference type="Gene3D" id="3.40.50.150">
    <property type="entry name" value="Vaccinia Virus protein VP39"/>
    <property type="match status" value="1"/>
</dbReference>
<dbReference type="SUPFAM" id="SSF53335">
    <property type="entry name" value="S-adenosyl-L-methionine-dependent methyltransferases"/>
    <property type="match status" value="1"/>
</dbReference>
<dbReference type="GO" id="GO:0032259">
    <property type="term" value="P:methylation"/>
    <property type="evidence" value="ECO:0007669"/>
    <property type="project" value="UniProtKB-KW"/>
</dbReference>
<accession>A0ABV5BVB4</accession>
<keyword evidence="2" id="KW-0489">Methyltransferase</keyword>
<dbReference type="Proteomes" id="UP001580430">
    <property type="component" value="Unassembled WGS sequence"/>
</dbReference>
<keyword evidence="3" id="KW-1185">Reference proteome</keyword>
<dbReference type="InterPro" id="IPR029063">
    <property type="entry name" value="SAM-dependent_MTases_sf"/>
</dbReference>